<dbReference type="Proteomes" id="UP000501868">
    <property type="component" value="Chromosome"/>
</dbReference>
<sequence length="768" mass="89269">MSKLQYIIHPELEDVKVSIITPVFNVEEYITETLESLVNQTLDHIEIIMVDDGSSDRSPEIIEEFANKYGNIVFIKQENSGPGVARNNGLEVARGEFISFVDSDDLLPLDALETMYNSALKEKADIVLGTSLSFNSTETWFIASHVNNGVYIPGEKSLVSNPGLLFSLGPCNKLYHSKIVKGIRFPTNIHVTEDQPFVIEAYMKANKIYTVDKIIYKYRSREAEENLSLSQTVRVNSVKVLTDIFKSLRISDQLWDKYISNQHTRFALKKSYYTRIISADIWPAIRSALVSKDQKTQVESFTLVLEWVKTLDYHLFNQIPSLHRVMTYEIADRYKLVSPAAKKLYLQWLKVCFSKLDPGSLHALETSKKQKVFMAVKKAWKRNNLSPIFFYLVKVKFKKIKTKVKTALVRRAAFPFFSTLPVQKKITMATNKFPRLTDSFEHIYDELINQRPDYKIRGHFKKKRNFKDFCRLYYDIATSRYLILDDYYRPLYKLRVRKQTEVIQTWHAAGAFKKFGHSAVGYRESNSVQFERSAHQIYTKAVVTSKEIIPHYAEAFEVPEENIYPLGLPRTDVFFDKELMEFVHQRYLGTYPQLKNKKVITYAPTFRGGPGKRANFNIKLDLVKMAEELSDEYVLILKLHPSVTKKVQIPEEAADFVINMSSNEINNVLMNTDILISDYSSLVFEFSLLERPMIFFAYDLDEYLEDRGFYYEYSDFVPGPIVKNTDEVIKTVKENQFDFKKIESFKHRFFDDLDGESAKRFVDILIKP</sequence>
<dbReference type="CDD" id="cd00761">
    <property type="entry name" value="Glyco_tranf_GTA_type"/>
    <property type="match status" value="1"/>
</dbReference>
<dbReference type="PANTHER" id="PTHR37316">
    <property type="entry name" value="TEICHOIC ACID GLYCEROL-PHOSPHATE PRIMASE"/>
    <property type="match status" value="1"/>
</dbReference>
<dbReference type="Gene3D" id="3.40.50.12580">
    <property type="match status" value="1"/>
</dbReference>
<dbReference type="Pfam" id="PF04464">
    <property type="entry name" value="Glyphos_transf"/>
    <property type="match status" value="1"/>
</dbReference>
<protein>
    <submittedName>
        <fullName evidence="8">Glycosyltransferase</fullName>
    </submittedName>
</protein>
<dbReference type="PANTHER" id="PTHR37316:SF2">
    <property type="entry name" value="TEICHOIC ACID RIBITOL-PHOSPHATE POLYMERASE TARK"/>
    <property type="match status" value="1"/>
</dbReference>
<organism evidence="8 9">
    <name type="scientific">Priestia megaterium</name>
    <name type="common">Bacillus megaterium</name>
    <dbReference type="NCBI Taxonomy" id="1404"/>
    <lineage>
        <taxon>Bacteria</taxon>
        <taxon>Bacillati</taxon>
        <taxon>Bacillota</taxon>
        <taxon>Bacilli</taxon>
        <taxon>Bacillales</taxon>
        <taxon>Bacillaceae</taxon>
        <taxon>Priestia</taxon>
    </lineage>
</organism>
<reference evidence="8 9" key="2">
    <citation type="submission" date="2020-04" db="EMBL/GenBank/DDBJ databases">
        <authorList>
            <person name="Fomenkov A."/>
            <person name="Anton B.P."/>
            <person name="Roberts R.J."/>
        </authorList>
    </citation>
    <scope>NUCLEOTIDE SEQUENCE [LARGE SCALE GENOMIC DNA]</scope>
    <source>
        <strain evidence="8 9">S2</strain>
    </source>
</reference>
<dbReference type="InterPro" id="IPR043149">
    <property type="entry name" value="TagF_N"/>
</dbReference>
<evidence type="ECO:0000256" key="5">
    <source>
        <dbReference type="ARBA" id="ARBA00022944"/>
    </source>
</evidence>
<dbReference type="Gene3D" id="3.40.50.11820">
    <property type="match status" value="1"/>
</dbReference>
<gene>
    <name evidence="8" type="ORF">HFZ78_31090</name>
</gene>
<evidence type="ECO:0000256" key="6">
    <source>
        <dbReference type="ARBA" id="ARBA00023136"/>
    </source>
</evidence>
<dbReference type="InterPro" id="IPR029044">
    <property type="entry name" value="Nucleotide-diphossugar_trans"/>
</dbReference>
<keyword evidence="5" id="KW-0777">Teichoic acid biosynthesis</keyword>
<dbReference type="SUPFAM" id="SSF53448">
    <property type="entry name" value="Nucleotide-diphospho-sugar transferases"/>
    <property type="match status" value="1"/>
</dbReference>
<evidence type="ECO:0000256" key="4">
    <source>
        <dbReference type="ARBA" id="ARBA00022679"/>
    </source>
</evidence>
<keyword evidence="6" id="KW-0472">Membrane</keyword>
<name>A0A6H1PAP6_PRIMG</name>
<comment type="similarity">
    <text evidence="2">Belongs to the CDP-glycerol glycerophosphotransferase family.</text>
</comment>
<dbReference type="AlphaFoldDB" id="A0A6H1PAP6"/>
<dbReference type="GO" id="GO:0019350">
    <property type="term" value="P:teichoic acid biosynthetic process"/>
    <property type="evidence" value="ECO:0007669"/>
    <property type="project" value="UniProtKB-KW"/>
</dbReference>
<accession>A0A6H1PAP6</accession>
<dbReference type="GO" id="GO:0005886">
    <property type="term" value="C:plasma membrane"/>
    <property type="evidence" value="ECO:0007669"/>
    <property type="project" value="UniProtKB-SubCell"/>
</dbReference>
<evidence type="ECO:0000313" key="9">
    <source>
        <dbReference type="Proteomes" id="UP000501868"/>
    </source>
</evidence>
<comment type="subcellular location">
    <subcellularLocation>
        <location evidence="1">Cell membrane</location>
        <topology evidence="1">Peripheral membrane protein</topology>
    </subcellularLocation>
</comment>
<dbReference type="SUPFAM" id="SSF53756">
    <property type="entry name" value="UDP-Glycosyltransferase/glycogen phosphorylase"/>
    <property type="match status" value="1"/>
</dbReference>
<evidence type="ECO:0000256" key="2">
    <source>
        <dbReference type="ARBA" id="ARBA00010488"/>
    </source>
</evidence>
<keyword evidence="4 8" id="KW-0808">Transferase</keyword>
<proteinExistence type="inferred from homology"/>
<dbReference type="InterPro" id="IPR007554">
    <property type="entry name" value="Glycerophosphate_synth"/>
</dbReference>
<dbReference type="InterPro" id="IPR051612">
    <property type="entry name" value="Teichoic_Acid_Biosynth"/>
</dbReference>
<reference evidence="8 9" key="1">
    <citation type="submission" date="2020-04" db="EMBL/GenBank/DDBJ databases">
        <title>Genome-Wide Identification of 5-Methylcytosine Sites in Bacterial Genomes By High-Throughput Sequencing of MspJI Restriction Fragments.</title>
        <authorList>
            <person name="Wu V."/>
        </authorList>
    </citation>
    <scope>NUCLEOTIDE SEQUENCE [LARGE SCALE GENOMIC DNA]</scope>
    <source>
        <strain evidence="8 9">S2</strain>
    </source>
</reference>
<keyword evidence="3" id="KW-1003">Cell membrane</keyword>
<evidence type="ECO:0000256" key="3">
    <source>
        <dbReference type="ARBA" id="ARBA00022475"/>
    </source>
</evidence>
<feature type="domain" description="Glycosyltransferase 2-like" evidence="7">
    <location>
        <begin position="18"/>
        <end position="178"/>
    </location>
</feature>
<dbReference type="InterPro" id="IPR043148">
    <property type="entry name" value="TagF_C"/>
</dbReference>
<evidence type="ECO:0000313" key="8">
    <source>
        <dbReference type="EMBL" id="QIZ10623.1"/>
    </source>
</evidence>
<dbReference type="Pfam" id="PF00535">
    <property type="entry name" value="Glycos_transf_2"/>
    <property type="match status" value="1"/>
</dbReference>
<dbReference type="Gene3D" id="3.90.550.10">
    <property type="entry name" value="Spore Coat Polysaccharide Biosynthesis Protein SpsA, Chain A"/>
    <property type="match status" value="1"/>
</dbReference>
<dbReference type="GO" id="GO:0047355">
    <property type="term" value="F:CDP-glycerol glycerophosphotransferase activity"/>
    <property type="evidence" value="ECO:0007669"/>
    <property type="project" value="InterPro"/>
</dbReference>
<evidence type="ECO:0000256" key="1">
    <source>
        <dbReference type="ARBA" id="ARBA00004202"/>
    </source>
</evidence>
<dbReference type="InterPro" id="IPR001173">
    <property type="entry name" value="Glyco_trans_2-like"/>
</dbReference>
<evidence type="ECO:0000259" key="7">
    <source>
        <dbReference type="Pfam" id="PF00535"/>
    </source>
</evidence>
<dbReference type="EMBL" id="CP051128">
    <property type="protein sequence ID" value="QIZ10623.1"/>
    <property type="molecule type" value="Genomic_DNA"/>
</dbReference>